<organism evidence="4 5">
    <name type="scientific">Streptomyces indiaensis</name>
    <dbReference type="NCBI Taxonomy" id="284033"/>
    <lineage>
        <taxon>Bacteria</taxon>
        <taxon>Bacillati</taxon>
        <taxon>Actinomycetota</taxon>
        <taxon>Actinomycetes</taxon>
        <taxon>Kitasatosporales</taxon>
        <taxon>Streptomycetaceae</taxon>
        <taxon>Streptomyces</taxon>
    </lineage>
</organism>
<evidence type="ECO:0000256" key="3">
    <source>
        <dbReference type="SAM" id="MobiDB-lite"/>
    </source>
</evidence>
<evidence type="ECO:0000256" key="2">
    <source>
        <dbReference type="ARBA" id="ARBA00023270"/>
    </source>
</evidence>
<keyword evidence="5" id="KW-1185">Reference proteome</keyword>
<dbReference type="InterPro" id="IPR020624">
    <property type="entry name" value="Schiff_base-form_aldolases_CS"/>
</dbReference>
<proteinExistence type="predicted"/>
<sequence length="83" mass="8441">MITPLTPSGTLDLDGAQHLARRLVAHGCDGLVLSGTTGESPTTSDTEKSDLGLPAGPVRRPLQPAGRGTADALLSLHADLIST</sequence>
<accession>A0ABN3EF71</accession>
<dbReference type="EMBL" id="BAAART010000183">
    <property type="protein sequence ID" value="GAA2257055.1"/>
    <property type="molecule type" value="Genomic_DNA"/>
</dbReference>
<dbReference type="SUPFAM" id="SSF51569">
    <property type="entry name" value="Aldolase"/>
    <property type="match status" value="1"/>
</dbReference>
<feature type="region of interest" description="Disordered" evidence="3">
    <location>
        <begin position="31"/>
        <end position="66"/>
    </location>
</feature>
<reference evidence="4 5" key="1">
    <citation type="journal article" date="2019" name="Int. J. Syst. Evol. Microbiol.">
        <title>The Global Catalogue of Microorganisms (GCM) 10K type strain sequencing project: providing services to taxonomists for standard genome sequencing and annotation.</title>
        <authorList>
            <consortium name="The Broad Institute Genomics Platform"/>
            <consortium name="The Broad Institute Genome Sequencing Center for Infectious Disease"/>
            <person name="Wu L."/>
            <person name="Ma J."/>
        </authorList>
    </citation>
    <scope>NUCLEOTIDE SEQUENCE [LARGE SCALE GENOMIC DNA]</scope>
    <source>
        <strain evidence="4 5">JCM 3053</strain>
    </source>
</reference>
<name>A0ABN3EF71_9ACTN</name>
<evidence type="ECO:0000313" key="5">
    <source>
        <dbReference type="Proteomes" id="UP001501474"/>
    </source>
</evidence>
<dbReference type="Pfam" id="PF00701">
    <property type="entry name" value="DHDPS"/>
    <property type="match status" value="1"/>
</dbReference>
<evidence type="ECO:0000256" key="1">
    <source>
        <dbReference type="ARBA" id="ARBA00023239"/>
    </source>
</evidence>
<keyword evidence="1" id="KW-0456">Lyase</keyword>
<dbReference type="Proteomes" id="UP001501474">
    <property type="component" value="Unassembled WGS sequence"/>
</dbReference>
<keyword evidence="2" id="KW-0704">Schiff base</keyword>
<dbReference type="InterPro" id="IPR013785">
    <property type="entry name" value="Aldolase_TIM"/>
</dbReference>
<evidence type="ECO:0000313" key="4">
    <source>
        <dbReference type="EMBL" id="GAA2257055.1"/>
    </source>
</evidence>
<dbReference type="InterPro" id="IPR002220">
    <property type="entry name" value="DapA-like"/>
</dbReference>
<comment type="caution">
    <text evidence="4">The sequence shown here is derived from an EMBL/GenBank/DDBJ whole genome shotgun (WGS) entry which is preliminary data.</text>
</comment>
<evidence type="ECO:0008006" key="6">
    <source>
        <dbReference type="Google" id="ProtNLM"/>
    </source>
</evidence>
<dbReference type="PROSITE" id="PS00665">
    <property type="entry name" value="DHDPS_1"/>
    <property type="match status" value="1"/>
</dbReference>
<gene>
    <name evidence="4" type="ORF">GCM10010104_62800</name>
</gene>
<feature type="compositionally biased region" description="Polar residues" evidence="3">
    <location>
        <begin position="34"/>
        <end position="44"/>
    </location>
</feature>
<dbReference type="Gene3D" id="3.20.20.70">
    <property type="entry name" value="Aldolase class I"/>
    <property type="match status" value="1"/>
</dbReference>
<protein>
    <recommendedName>
        <fullName evidence="6">4-hydroxy-tetrahydrodipicolinate synthase</fullName>
    </recommendedName>
</protein>